<comment type="caution">
    <text evidence="1">The sequence shown here is derived from an EMBL/GenBank/DDBJ whole genome shotgun (WGS) entry which is preliminary data.</text>
</comment>
<dbReference type="EMBL" id="JBEPSH010000005">
    <property type="protein sequence ID" value="MET4577833.1"/>
    <property type="molecule type" value="Genomic_DNA"/>
</dbReference>
<organism evidence="1 2">
    <name type="scientific">Ottowia thiooxydans</name>
    <dbReference type="NCBI Taxonomy" id="219182"/>
    <lineage>
        <taxon>Bacteria</taxon>
        <taxon>Pseudomonadati</taxon>
        <taxon>Pseudomonadota</taxon>
        <taxon>Betaproteobacteria</taxon>
        <taxon>Burkholderiales</taxon>
        <taxon>Comamonadaceae</taxon>
        <taxon>Ottowia</taxon>
    </lineage>
</organism>
<sequence>MRHCLRVAGLLPPGRSKVMGLPVHEIAQERPQIKYGYLGGVC</sequence>
<accession>A0ABV2QAB8</accession>
<evidence type="ECO:0000313" key="1">
    <source>
        <dbReference type="EMBL" id="MET4577833.1"/>
    </source>
</evidence>
<proteinExistence type="predicted"/>
<name>A0ABV2QAB8_9BURK</name>
<keyword evidence="2" id="KW-1185">Reference proteome</keyword>
<gene>
    <name evidence="1" type="ORF">ABIE13_002944</name>
</gene>
<reference evidence="1 2" key="1">
    <citation type="submission" date="2024-06" db="EMBL/GenBank/DDBJ databases">
        <title>Sorghum-associated microbial communities from plants grown in Nebraska, USA.</title>
        <authorList>
            <person name="Schachtman D."/>
        </authorList>
    </citation>
    <scope>NUCLEOTIDE SEQUENCE [LARGE SCALE GENOMIC DNA]</scope>
    <source>
        <strain evidence="1 2">2709</strain>
    </source>
</reference>
<evidence type="ECO:0000313" key="2">
    <source>
        <dbReference type="Proteomes" id="UP001549320"/>
    </source>
</evidence>
<dbReference type="RefSeq" id="WP_354444535.1">
    <property type="nucleotide sequence ID" value="NZ_JBEPSH010000005.1"/>
</dbReference>
<dbReference type="Proteomes" id="UP001549320">
    <property type="component" value="Unassembled WGS sequence"/>
</dbReference>
<protein>
    <submittedName>
        <fullName evidence="1">Uncharacterized protein</fullName>
    </submittedName>
</protein>